<feature type="region of interest" description="Disordered" evidence="4">
    <location>
        <begin position="1"/>
        <end position="142"/>
    </location>
</feature>
<organism evidence="7 8">
    <name type="scientific">Strongylocentrotus purpuratus</name>
    <name type="common">Purple sea urchin</name>
    <dbReference type="NCBI Taxonomy" id="7668"/>
    <lineage>
        <taxon>Eukaryota</taxon>
        <taxon>Metazoa</taxon>
        <taxon>Echinodermata</taxon>
        <taxon>Eleutherozoa</taxon>
        <taxon>Echinozoa</taxon>
        <taxon>Echinoidea</taxon>
        <taxon>Euechinoidea</taxon>
        <taxon>Echinacea</taxon>
        <taxon>Camarodonta</taxon>
        <taxon>Echinidea</taxon>
        <taxon>Strongylocentrotidae</taxon>
        <taxon>Strongylocentrotus</taxon>
    </lineage>
</organism>
<sequence>MGRSKSDKKTRRSRSRSRERQRDRSRHRKRSVTPESSDSEAERRRHKQKKHRSRSRSRSESRSRGKSKYEDRDRHHSHKHKKRRSRSRTRSRSPIRQPDIRPNPAVNEKMKKSMIKATETMEEKRVRRMNKKEVKDRKRKEQMGWDEEMMGYTNEDNPFGDPNLLDTFVWVKKNEKLGIADVEPDQMKKIVKKKQIESRLELQKVKQRRIEREKEREQRDKEMEELQRAREADYYKEWERQEDSFHLNQAKLRSKVRIKDGRGKPIDLLGQYISAEDDEDISIEMQEPYNVLKGLTMTDLEDLMEDIKVYVELEQGKNVEFWKDITVIAEDELTKLKKITPEGQEVSDRREGINSSVSSEVATVFKNKTHIQLLALKAQIVQRIQSGDAVDIGYWESLQQQLDAHMARARLRELHQEKLRSKLAALRQQQGVETAPLFPSAGSTSADWDPTQAGQNPPAEGAEIDIPSQDEEEDEDEDQTKEDEDKPGSSEALEGAVGGEEEGAVGGAKGEEEPESILTEEDLEEENYVEYVQGNYSPRLLEQKDLSIEVFVQDPEEDYLKLETARKHLISTGSAETDAETEFIKKAKREMGKDESSFAVEVNLQQKPYMWSDKYRPRKPRFFNRVHTGFEWNKYNQTHYDMDNPPPKIVQGYKFNIFFPDLIDKRKTPEYTLTPIPLTPEFAILTFCAGPPYEDIAFKIVNREWEYSHRHGFRCQFSNSIFQLWFRFKRYRYRR</sequence>
<evidence type="ECO:0000256" key="1">
    <source>
        <dbReference type="ARBA" id="ARBA00006895"/>
    </source>
</evidence>
<dbReference type="Pfam" id="PF10312">
    <property type="entry name" value="Cactin_mid"/>
    <property type="match status" value="1"/>
</dbReference>
<feature type="compositionally biased region" description="Basic and acidic residues" evidence="4">
    <location>
        <begin position="57"/>
        <end position="74"/>
    </location>
</feature>
<dbReference type="SMART" id="SM01050">
    <property type="entry name" value="CactinC_cactus"/>
    <property type="match status" value="1"/>
</dbReference>
<dbReference type="KEGG" id="spu:578422"/>
<evidence type="ECO:0000256" key="4">
    <source>
        <dbReference type="SAM" id="MobiDB-lite"/>
    </source>
</evidence>
<name>A0A7M7RCE2_STRPU</name>
<dbReference type="PANTHER" id="PTHR21737:SF4">
    <property type="entry name" value="SPLICING FACTOR CACTIN"/>
    <property type="match status" value="1"/>
</dbReference>
<keyword evidence="8" id="KW-1185">Reference proteome</keyword>
<evidence type="ECO:0000259" key="6">
    <source>
        <dbReference type="Pfam" id="PF10312"/>
    </source>
</evidence>
<feature type="compositionally biased region" description="Basic residues" evidence="4">
    <location>
        <begin position="75"/>
        <end position="93"/>
    </location>
</feature>
<dbReference type="AlphaFoldDB" id="A0A7M7RCE2"/>
<dbReference type="GO" id="GO:0005681">
    <property type="term" value="C:spliceosomal complex"/>
    <property type="evidence" value="ECO:0000318"/>
    <property type="project" value="GO_Central"/>
</dbReference>
<dbReference type="OrthoDB" id="265955at2759"/>
<feature type="coiled-coil region" evidence="3">
    <location>
        <begin position="193"/>
        <end position="232"/>
    </location>
</feature>
<evidence type="ECO:0000256" key="3">
    <source>
        <dbReference type="SAM" id="Coils"/>
    </source>
</evidence>
<reference evidence="7" key="2">
    <citation type="submission" date="2021-01" db="UniProtKB">
        <authorList>
            <consortium name="EnsemblMetazoa"/>
        </authorList>
    </citation>
    <scope>IDENTIFICATION</scope>
</reference>
<evidence type="ECO:0000313" key="8">
    <source>
        <dbReference type="Proteomes" id="UP000007110"/>
    </source>
</evidence>
<dbReference type="RefSeq" id="XP_783684.3">
    <property type="nucleotide sequence ID" value="XM_778591.5"/>
</dbReference>
<dbReference type="PANTHER" id="PTHR21737">
    <property type="entry name" value="POLYGLUTAMINE BINDING PROTEIN 1/MARVEL MEMBRANE-ASSOCIATING DOMAIN CONTAINING 3"/>
    <property type="match status" value="1"/>
</dbReference>
<feature type="compositionally biased region" description="Basic residues" evidence="4">
    <location>
        <begin position="44"/>
        <end position="56"/>
    </location>
</feature>
<feature type="domain" description="Splicing factor Cactin C-terminal" evidence="5">
    <location>
        <begin position="611"/>
        <end position="735"/>
    </location>
</feature>
<dbReference type="OMA" id="HIDFWND"/>
<dbReference type="InParanoid" id="A0A7M7RCE2"/>
<proteinExistence type="inferred from homology"/>
<evidence type="ECO:0000313" key="7">
    <source>
        <dbReference type="EnsemblMetazoa" id="XP_783684"/>
    </source>
</evidence>
<dbReference type="CTD" id="58509"/>
<dbReference type="GO" id="GO:0045292">
    <property type="term" value="P:mRNA cis splicing, via spliceosome"/>
    <property type="evidence" value="ECO:0000318"/>
    <property type="project" value="GO_Central"/>
</dbReference>
<reference evidence="8" key="1">
    <citation type="submission" date="2015-02" db="EMBL/GenBank/DDBJ databases">
        <title>Genome sequencing for Strongylocentrotus purpuratus.</title>
        <authorList>
            <person name="Murali S."/>
            <person name="Liu Y."/>
            <person name="Vee V."/>
            <person name="English A."/>
            <person name="Wang M."/>
            <person name="Skinner E."/>
            <person name="Han Y."/>
            <person name="Muzny D.M."/>
            <person name="Worley K.C."/>
            <person name="Gibbs R.A."/>
        </authorList>
    </citation>
    <scope>NUCLEOTIDE SEQUENCE</scope>
</reference>
<feature type="domain" description="Splicing factor cactin central" evidence="6">
    <location>
        <begin position="228"/>
        <end position="415"/>
    </location>
</feature>
<dbReference type="Proteomes" id="UP000007110">
    <property type="component" value="Unassembled WGS sequence"/>
</dbReference>
<keyword evidence="3" id="KW-0175">Coiled coil</keyword>
<comment type="similarity">
    <text evidence="1">Belongs to the CACTIN family.</text>
</comment>
<accession>A0A7M7RCE2</accession>
<dbReference type="FunCoup" id="A0A7M7RCE2">
    <property type="interactions" value="2152"/>
</dbReference>
<evidence type="ECO:0000256" key="2">
    <source>
        <dbReference type="ARBA" id="ARBA00034534"/>
    </source>
</evidence>
<dbReference type="Pfam" id="PF09732">
    <property type="entry name" value="CactinC_cactus"/>
    <property type="match status" value="1"/>
</dbReference>
<evidence type="ECO:0000259" key="5">
    <source>
        <dbReference type="Pfam" id="PF09732"/>
    </source>
</evidence>
<dbReference type="InterPro" id="IPR018816">
    <property type="entry name" value="Cactin_central"/>
</dbReference>
<dbReference type="InterPro" id="IPR019134">
    <property type="entry name" value="Cactin_C"/>
</dbReference>
<feature type="compositionally biased region" description="Acidic residues" evidence="4">
    <location>
        <begin position="512"/>
        <end position="526"/>
    </location>
</feature>
<dbReference type="GeneID" id="578422"/>
<dbReference type="EnsemblMetazoa" id="XM_778591">
    <property type="protein sequence ID" value="XP_783684"/>
    <property type="gene ID" value="LOC578422"/>
</dbReference>
<feature type="region of interest" description="Disordered" evidence="4">
    <location>
        <begin position="434"/>
        <end position="526"/>
    </location>
</feature>
<dbReference type="GO" id="GO:0005737">
    <property type="term" value="C:cytoplasm"/>
    <property type="evidence" value="ECO:0000318"/>
    <property type="project" value="GO_Central"/>
</dbReference>
<protein>
    <recommendedName>
        <fullName evidence="2">Splicing factor Cactin</fullName>
    </recommendedName>
</protein>
<feature type="compositionally biased region" description="Basic and acidic residues" evidence="4">
    <location>
        <begin position="119"/>
        <end position="142"/>
    </location>
</feature>
<feature type="compositionally biased region" description="Acidic residues" evidence="4">
    <location>
        <begin position="468"/>
        <end position="482"/>
    </location>
</feature>